<accession>A0ABQ6GP19</accession>
<dbReference type="InterPro" id="IPR018673">
    <property type="entry name" value="DUF2141"/>
</dbReference>
<keyword evidence="2" id="KW-1185">Reference proteome</keyword>
<dbReference type="RefSeq" id="WP_284243631.1">
    <property type="nucleotide sequence ID" value="NZ_BSST01000001.1"/>
</dbReference>
<name>A0ABQ6GP19_9GAMM</name>
<evidence type="ECO:0008006" key="3">
    <source>
        <dbReference type="Google" id="ProtNLM"/>
    </source>
</evidence>
<gene>
    <name evidence="1" type="ORF">tinsulaeT_10780</name>
</gene>
<dbReference type="Proteomes" id="UP001157186">
    <property type="component" value="Unassembled WGS sequence"/>
</dbReference>
<dbReference type="Pfam" id="PF09912">
    <property type="entry name" value="DUF2141"/>
    <property type="match status" value="1"/>
</dbReference>
<organism evidence="1 2">
    <name type="scientific">Thalassotalea insulae</name>
    <dbReference type="NCBI Taxonomy" id="2056778"/>
    <lineage>
        <taxon>Bacteria</taxon>
        <taxon>Pseudomonadati</taxon>
        <taxon>Pseudomonadota</taxon>
        <taxon>Gammaproteobacteria</taxon>
        <taxon>Alteromonadales</taxon>
        <taxon>Colwelliaceae</taxon>
        <taxon>Thalassotalea</taxon>
    </lineage>
</organism>
<sequence>MTNTVTLTEQSNKWREAEVIISNIDTTRGGDIVILIYQKDGFPKDHAKALKRYKIVPKNKTQTLQINIPKGAFAIKVHHDQLKLNKVRKNWTRILPADGLGFSAGAKIRFGPPSFNAAKIQQPKNGKIKITMVYP</sequence>
<evidence type="ECO:0000313" key="2">
    <source>
        <dbReference type="Proteomes" id="UP001157186"/>
    </source>
</evidence>
<proteinExistence type="predicted"/>
<comment type="caution">
    <text evidence="1">The sequence shown here is derived from an EMBL/GenBank/DDBJ whole genome shotgun (WGS) entry which is preliminary data.</text>
</comment>
<dbReference type="EMBL" id="BSST01000001">
    <property type="protein sequence ID" value="GLX77738.1"/>
    <property type="molecule type" value="Genomic_DNA"/>
</dbReference>
<evidence type="ECO:0000313" key="1">
    <source>
        <dbReference type="EMBL" id="GLX77738.1"/>
    </source>
</evidence>
<reference evidence="1 2" key="1">
    <citation type="submission" date="2023-03" db="EMBL/GenBank/DDBJ databases">
        <title>Draft genome sequence of Thalassotalea insulae KCTC 62186T.</title>
        <authorList>
            <person name="Sawabe T."/>
        </authorList>
    </citation>
    <scope>NUCLEOTIDE SEQUENCE [LARGE SCALE GENOMIC DNA]</scope>
    <source>
        <strain evidence="1 2">KCTC 62186</strain>
    </source>
</reference>
<protein>
    <recommendedName>
        <fullName evidence="3">DUF2141 domain-containing protein</fullName>
    </recommendedName>
</protein>